<dbReference type="SMART" id="SM00822">
    <property type="entry name" value="PKS_KR"/>
    <property type="match status" value="1"/>
</dbReference>
<organism evidence="4 5">
    <name type="scientific">Caballeronia sordidicola</name>
    <name type="common">Burkholderia sordidicola</name>
    <dbReference type="NCBI Taxonomy" id="196367"/>
    <lineage>
        <taxon>Bacteria</taxon>
        <taxon>Pseudomonadati</taxon>
        <taxon>Pseudomonadota</taxon>
        <taxon>Betaproteobacteria</taxon>
        <taxon>Burkholderiales</taxon>
        <taxon>Burkholderiaceae</taxon>
        <taxon>Caballeronia</taxon>
    </lineage>
</organism>
<dbReference type="InterPro" id="IPR036291">
    <property type="entry name" value="NAD(P)-bd_dom_sf"/>
</dbReference>
<dbReference type="CDD" id="cd05233">
    <property type="entry name" value="SDR_c"/>
    <property type="match status" value="1"/>
</dbReference>
<evidence type="ECO:0000313" key="4">
    <source>
        <dbReference type="EMBL" id="OXC74226.1"/>
    </source>
</evidence>
<dbReference type="InterPro" id="IPR051122">
    <property type="entry name" value="SDR_DHRS6-like"/>
</dbReference>
<comment type="similarity">
    <text evidence="1">Belongs to the short-chain dehydrogenases/reductases (SDR) family.</text>
</comment>
<protein>
    <submittedName>
        <fullName evidence="4">3-oxoacyl-[acyl-carrier protein] reductase</fullName>
    </submittedName>
</protein>
<keyword evidence="2" id="KW-0560">Oxidoreductase</keyword>
<dbReference type="AlphaFoldDB" id="A0A226WSQ8"/>
<accession>A0A226WSQ8</accession>
<dbReference type="PANTHER" id="PTHR43477">
    <property type="entry name" value="DIHYDROANTICAPSIN 7-DEHYDROGENASE"/>
    <property type="match status" value="1"/>
</dbReference>
<proteinExistence type="inferred from homology"/>
<dbReference type="InterPro" id="IPR002347">
    <property type="entry name" value="SDR_fam"/>
</dbReference>
<dbReference type="Pfam" id="PF13561">
    <property type="entry name" value="adh_short_C2"/>
    <property type="match status" value="1"/>
</dbReference>
<evidence type="ECO:0000259" key="3">
    <source>
        <dbReference type="SMART" id="SM00822"/>
    </source>
</evidence>
<feature type="domain" description="Ketoreductase" evidence="3">
    <location>
        <begin position="2"/>
        <end position="166"/>
    </location>
</feature>
<dbReference type="PANTHER" id="PTHR43477:SF1">
    <property type="entry name" value="DIHYDROANTICAPSIN 7-DEHYDROGENASE"/>
    <property type="match status" value="1"/>
</dbReference>
<evidence type="ECO:0000256" key="2">
    <source>
        <dbReference type="ARBA" id="ARBA00023002"/>
    </source>
</evidence>
<comment type="caution">
    <text evidence="4">The sequence shown here is derived from an EMBL/GenBank/DDBJ whole genome shotgun (WGS) entry which is preliminary data.</text>
</comment>
<name>A0A226WSQ8_CABSO</name>
<dbReference type="Gene3D" id="3.40.50.720">
    <property type="entry name" value="NAD(P)-binding Rossmann-like Domain"/>
    <property type="match status" value="1"/>
</dbReference>
<dbReference type="GO" id="GO:0016491">
    <property type="term" value="F:oxidoreductase activity"/>
    <property type="evidence" value="ECO:0007669"/>
    <property type="project" value="UniProtKB-KW"/>
</dbReference>
<sequence>METVWITGATGAIGSALARRLDARGINVVLSARDSGKLEALAAELSPGALSVVADATDASSSPNVLKIAEERFGPVTGLAHCVGSILIKPLHLTTAEELDTTTTQNYLSAWHVLRAFVIAQLKHREHASAVLVGTVATRSGFANHEAIAGAKAAVAALAATAAATYAERNIRINCVHPSLTASAMSAKFTRSTEAAERMAKLNPMGRLGTGDDTAALIEFLLSKDAGWITGQQIGVDGGHGALQHTVKA</sequence>
<dbReference type="InterPro" id="IPR057326">
    <property type="entry name" value="KR_dom"/>
</dbReference>
<dbReference type="SUPFAM" id="SSF51735">
    <property type="entry name" value="NAD(P)-binding Rossmann-fold domains"/>
    <property type="match status" value="1"/>
</dbReference>
<dbReference type="Proteomes" id="UP000214720">
    <property type="component" value="Unassembled WGS sequence"/>
</dbReference>
<evidence type="ECO:0000313" key="5">
    <source>
        <dbReference type="Proteomes" id="UP000214720"/>
    </source>
</evidence>
<dbReference type="EMBL" id="MTHB01000229">
    <property type="protein sequence ID" value="OXC74226.1"/>
    <property type="molecule type" value="Genomic_DNA"/>
</dbReference>
<gene>
    <name evidence="4" type="ORF">BSU04_33425</name>
</gene>
<evidence type="ECO:0000256" key="1">
    <source>
        <dbReference type="ARBA" id="ARBA00006484"/>
    </source>
</evidence>
<dbReference type="PRINTS" id="PR00081">
    <property type="entry name" value="GDHRDH"/>
</dbReference>
<dbReference type="RefSeq" id="WP_089164251.1">
    <property type="nucleotide sequence ID" value="NZ_MTHB01000229.1"/>
</dbReference>
<reference evidence="5" key="1">
    <citation type="submission" date="2017-01" db="EMBL/GenBank/DDBJ databases">
        <title>Genome Analysis of Deinococcus marmoris KOPRI26562.</title>
        <authorList>
            <person name="Kim J.H."/>
            <person name="Oh H.-M."/>
        </authorList>
    </citation>
    <scope>NUCLEOTIDE SEQUENCE [LARGE SCALE GENOMIC DNA]</scope>
    <source>
        <strain evidence="5">PAMC 26633</strain>
    </source>
</reference>
<dbReference type="OrthoDB" id="156828at2"/>